<dbReference type="Proteomes" id="UP001525961">
    <property type="component" value="Unassembled WGS sequence"/>
</dbReference>
<accession>A0ABT2N5B6</accession>
<protein>
    <recommendedName>
        <fullName evidence="1">RDRP core domain-containing protein</fullName>
    </recommendedName>
</protein>
<dbReference type="EMBL" id="JAMXFA010000008">
    <property type="protein sequence ID" value="MCT7977656.1"/>
    <property type="molecule type" value="Genomic_DNA"/>
</dbReference>
<evidence type="ECO:0000259" key="1">
    <source>
        <dbReference type="Pfam" id="PF05183"/>
    </source>
</evidence>
<sequence length="1182" mass="133192">MSPTDRFVLTYNLVSVIPSGDLEKIVSRTEMGVWNGKNKKWVEDGDKTSTAIALATETVYNNIILSALHPDHDFSVCAIPTNSTPEDEVVLDDYDNFSLDLAGGSRKHGHFLFTRKLSFPETVGQYYFPPEKANMGRINYGSICLSENKALFALKNARILVVPDPELQNNRPVPGAENPYNVGDAHGKIKTSLLDLLLEGIVDQQLIRERTPIQFRLGIPIEREKGIWGKGTVSPVDDLETDLVLPESCFKTFKPSVTGFTIIYDKVYIAALGEAQERQSRGGTQIWSWFPIDIIEQDIMPETRAECEKIVEAIASRDVYKVAQLFSPKRNNITVDEKDTELPNKWFDELMAIWAGGNPEDEIDDNAEVYMPALSLVLDYDQNRILERHPYVIDAVSRSLQKKWRRLAINGAVRMSSFMAQPDDSLGDMTFSCKHLEKVEHISYRYPVRHWGDIQLWDCVPSPNDEYNGVFFTSHVTFGGTGIDGKAPHGQGGDFDGDYGNAIKAEKLPNIAQRIRDWDDESSPHYRRRPSVIKAPKSPIQNTLKQVALRSMDNQTGAVASMIMYAQAKGLTEEIVPDGTGRTVLEVLSQALQDEVDRFKNDLARDTKALELVSQILTRGAKRPVWQSDYKSRAAYLSRPMEVGAPGTDDDTISFMIREVNQYWKEAEFPSPEKLGSNKFRYLFGINPISAGLVTQQQIDHAREGQREYNRRLTNAVRILSTDDSAIRKLLRDAKDQRMELQRRLFAAYDKQIAAEKLRSWAIAYWWVAHNERAGDTDDHPMGKAGLPFLLFPDIIAAQLASGQYKFVIYGIQKQDQPNYASYVPFSQPRDVVLIGTQKSLSRSTWVLWPDAKGRAVYVNKAGDIALSRRSIGPNQFGYTNNDGFVYVFENTQVDVEYLNNNNQVVLDEPIGNRHFYLSPNGQILVKNQAPPTESPYEDNEGNRGLFRHLLVNGSIVYVDISGGNSPDNSPVFVRVQSQQTTSYQDKQGNIVLNGTLPESQYFYVSAEDQSIYISDERPHPRQKKQENKTDSIVIVTKGPDPKSYLNLGVVETKNITSIEVGQIIFAQIESYRKSDGTLSENSVEVTVQGKPRKSYVIYPALGDQNYMFADWDEQVTMWTEEFVTPSGTTRQIVFVQCGRTGNVPTPIGSLFLGCVAIPEGRQIQAYVRRIPKLHETIFSPL</sequence>
<proteinExistence type="predicted"/>
<evidence type="ECO:0000313" key="2">
    <source>
        <dbReference type="EMBL" id="MCT7977656.1"/>
    </source>
</evidence>
<gene>
    <name evidence="2" type="ORF">NG792_08065</name>
</gene>
<reference evidence="2 3" key="1">
    <citation type="journal article" date="2022" name="Front. Microbiol.">
        <title>High genomic differentiation and limited gene flow indicate recent cryptic speciation within the genus Laspinema (cyanobacteria).</title>
        <authorList>
            <person name="Stanojkovic A."/>
            <person name="Skoupy S."/>
            <person name="Skaloud P."/>
            <person name="Dvorak P."/>
        </authorList>
    </citation>
    <scope>NUCLEOTIDE SEQUENCE [LARGE SCALE GENOMIC DNA]</scope>
    <source>
        <strain evidence="2 3">D3b</strain>
    </source>
</reference>
<dbReference type="RefSeq" id="WP_261235117.1">
    <property type="nucleotide sequence ID" value="NZ_JAMXFA010000008.1"/>
</dbReference>
<dbReference type="Pfam" id="PF05183">
    <property type="entry name" value="RdRP"/>
    <property type="match status" value="1"/>
</dbReference>
<evidence type="ECO:0000313" key="3">
    <source>
        <dbReference type="Proteomes" id="UP001525961"/>
    </source>
</evidence>
<comment type="caution">
    <text evidence="2">The sequence shown here is derived from an EMBL/GenBank/DDBJ whole genome shotgun (WGS) entry which is preliminary data.</text>
</comment>
<feature type="domain" description="RDRP core" evidence="1">
    <location>
        <begin position="442"/>
        <end position="630"/>
    </location>
</feature>
<organism evidence="2 3">
    <name type="scientific">Laspinema olomoucense D3b</name>
    <dbReference type="NCBI Taxonomy" id="2953688"/>
    <lineage>
        <taxon>Bacteria</taxon>
        <taxon>Bacillati</taxon>
        <taxon>Cyanobacteriota</taxon>
        <taxon>Cyanophyceae</taxon>
        <taxon>Oscillatoriophycideae</taxon>
        <taxon>Oscillatoriales</taxon>
        <taxon>Laspinemataceae</taxon>
        <taxon>Laspinema</taxon>
        <taxon>Laspinema olomoucense</taxon>
    </lineage>
</organism>
<name>A0ABT2N5B6_9CYAN</name>
<dbReference type="InterPro" id="IPR057596">
    <property type="entry name" value="RDRP_core"/>
</dbReference>
<keyword evidence="3" id="KW-1185">Reference proteome</keyword>